<dbReference type="RefSeq" id="WP_095910490.1">
    <property type="nucleotide sequence ID" value="NZ_CP022386.1"/>
</dbReference>
<dbReference type="Proteomes" id="UP000217250">
    <property type="component" value="Chromosome"/>
</dbReference>
<sequence>MTEEIKNRKGAQKAVDIPSEVLSLLNAGRIETVNLTEWLAVDHSQLVKSVFPALGMDKNIIEELVCQIHQQKKSSTMNTIKLIGALLYEKYVHTDLYEPLFKQISTHLSDSVRCYACYLVALHTEIPLEDKLHKLKPLVADSHFGVREIIWMALRPEMSEHLDFSIAFLSHWAESEDENIRRFSTEALRPRGVWCAHIEALKEKPEQYLPILDKLKSDKAKYVQDSVGNWLNDASKTRPDFVTALCERWERESPTKETKYIVKKALRTLASK</sequence>
<gene>
    <name evidence="1" type="ORF">CGC50_08550</name>
</gene>
<dbReference type="KEGG" id="cgh:CGC50_08550"/>
<dbReference type="SUPFAM" id="SSF48371">
    <property type="entry name" value="ARM repeat"/>
    <property type="match status" value="1"/>
</dbReference>
<evidence type="ECO:0000313" key="1">
    <source>
        <dbReference type="EMBL" id="ATA87206.1"/>
    </source>
</evidence>
<dbReference type="InterPro" id="IPR016024">
    <property type="entry name" value="ARM-type_fold"/>
</dbReference>
<dbReference type="EMBL" id="CP022386">
    <property type="protein sequence ID" value="ATA87206.1"/>
    <property type="molecule type" value="Genomic_DNA"/>
</dbReference>
<dbReference type="Gene3D" id="1.25.40.290">
    <property type="entry name" value="ARM repeat domains"/>
    <property type="match status" value="1"/>
</dbReference>
<reference evidence="2" key="1">
    <citation type="submission" date="2017-06" db="EMBL/GenBank/DDBJ databases">
        <title>Capnocytophaga spp. assemblies.</title>
        <authorList>
            <person name="Gulvik C.A."/>
        </authorList>
    </citation>
    <scope>NUCLEOTIDE SEQUENCE [LARGE SCALE GENOMIC DNA]</scope>
    <source>
        <strain evidence="2">H1496</strain>
    </source>
</reference>
<evidence type="ECO:0000313" key="2">
    <source>
        <dbReference type="Proteomes" id="UP000217250"/>
    </source>
</evidence>
<proteinExistence type="predicted"/>
<protein>
    <submittedName>
        <fullName evidence="1">DNA alkylation repair protein</fullName>
    </submittedName>
</protein>
<dbReference type="InterPro" id="IPR014825">
    <property type="entry name" value="DNA_alkylation"/>
</dbReference>
<dbReference type="Pfam" id="PF08713">
    <property type="entry name" value="DNA_alkylation"/>
    <property type="match status" value="1"/>
</dbReference>
<dbReference type="GeneID" id="84808601"/>
<name>A0A250FT81_9FLAO</name>
<accession>A0A250FT81</accession>
<dbReference type="OrthoDB" id="9797162at2"/>
<organism evidence="1 2">
    <name type="scientific">Capnocytophaga gingivalis</name>
    <dbReference type="NCBI Taxonomy" id="1017"/>
    <lineage>
        <taxon>Bacteria</taxon>
        <taxon>Pseudomonadati</taxon>
        <taxon>Bacteroidota</taxon>
        <taxon>Flavobacteriia</taxon>
        <taxon>Flavobacteriales</taxon>
        <taxon>Flavobacteriaceae</taxon>
        <taxon>Capnocytophaga</taxon>
    </lineage>
</organism>
<dbReference type="AlphaFoldDB" id="A0A250FT81"/>